<name>A0A1G8K5Z9_9FIRM</name>
<dbReference type="Proteomes" id="UP000198656">
    <property type="component" value="Unassembled WGS sequence"/>
</dbReference>
<evidence type="ECO:0000313" key="2">
    <source>
        <dbReference type="Proteomes" id="UP000198656"/>
    </source>
</evidence>
<keyword evidence="2" id="KW-1185">Reference proteome</keyword>
<proteinExistence type="predicted"/>
<gene>
    <name evidence="1" type="ORF">SAMN05443529_13621</name>
</gene>
<organism evidence="1 2">
    <name type="scientific">Desulfosporosinus hippei DSM 8344</name>
    <dbReference type="NCBI Taxonomy" id="1121419"/>
    <lineage>
        <taxon>Bacteria</taxon>
        <taxon>Bacillati</taxon>
        <taxon>Bacillota</taxon>
        <taxon>Clostridia</taxon>
        <taxon>Eubacteriales</taxon>
        <taxon>Desulfitobacteriaceae</taxon>
        <taxon>Desulfosporosinus</taxon>
    </lineage>
</organism>
<dbReference type="AlphaFoldDB" id="A0A1G8K5Z9"/>
<protein>
    <submittedName>
        <fullName evidence="1">Uncharacterized protein</fullName>
    </submittedName>
</protein>
<reference evidence="2" key="1">
    <citation type="submission" date="2016-10" db="EMBL/GenBank/DDBJ databases">
        <authorList>
            <person name="Varghese N."/>
            <person name="Submissions S."/>
        </authorList>
    </citation>
    <scope>NUCLEOTIDE SEQUENCE [LARGE SCALE GENOMIC DNA]</scope>
    <source>
        <strain evidence="2">DSM 8344</strain>
    </source>
</reference>
<accession>A0A1G8K5Z9</accession>
<evidence type="ECO:0000313" key="1">
    <source>
        <dbReference type="EMBL" id="SDI38885.1"/>
    </source>
</evidence>
<sequence>MSADQKCPICPKCEQEYDNANSGGEINVCPNCEAMEMLKIYAKHLVQEK</sequence>
<dbReference type="EMBL" id="FNCP01000036">
    <property type="protein sequence ID" value="SDI38885.1"/>
    <property type="molecule type" value="Genomic_DNA"/>
</dbReference>
<dbReference type="RefSeq" id="WP_176786248.1">
    <property type="nucleotide sequence ID" value="NZ_FNCP01000036.1"/>
</dbReference>